<keyword evidence="2" id="KW-1185">Reference proteome</keyword>
<organism evidence="1 2">
    <name type="scientific">Agaribacillus aureus</name>
    <dbReference type="NCBI Taxonomy" id="3051825"/>
    <lineage>
        <taxon>Bacteria</taxon>
        <taxon>Pseudomonadati</taxon>
        <taxon>Bacteroidota</taxon>
        <taxon>Cytophagia</taxon>
        <taxon>Cytophagales</taxon>
        <taxon>Splendidivirgaceae</taxon>
        <taxon>Agaribacillus</taxon>
    </lineage>
</organism>
<sequence>MKRSDIHTKINELLNSIPEDSLKQVLEYLKEIQDKSSSKIEFSHNLNKILREDRNLLKRLAQ</sequence>
<dbReference type="RefSeq" id="WP_346758308.1">
    <property type="nucleotide sequence ID" value="NZ_JAUJEB010000001.1"/>
</dbReference>
<protein>
    <recommendedName>
        <fullName evidence="3">DUF2281 domain-containing protein</fullName>
    </recommendedName>
</protein>
<reference evidence="1" key="1">
    <citation type="submission" date="2023-06" db="EMBL/GenBank/DDBJ databases">
        <title>Genomic of Agaribacillus aureum.</title>
        <authorList>
            <person name="Wang G."/>
        </authorList>
    </citation>
    <scope>NUCLEOTIDE SEQUENCE</scope>
    <source>
        <strain evidence="1">BMA12</strain>
    </source>
</reference>
<comment type="caution">
    <text evidence="1">The sequence shown here is derived from an EMBL/GenBank/DDBJ whole genome shotgun (WGS) entry which is preliminary data.</text>
</comment>
<proteinExistence type="predicted"/>
<evidence type="ECO:0008006" key="3">
    <source>
        <dbReference type="Google" id="ProtNLM"/>
    </source>
</evidence>
<dbReference type="Proteomes" id="UP001172083">
    <property type="component" value="Unassembled WGS sequence"/>
</dbReference>
<evidence type="ECO:0000313" key="1">
    <source>
        <dbReference type="EMBL" id="MDN5212992.1"/>
    </source>
</evidence>
<evidence type="ECO:0000313" key="2">
    <source>
        <dbReference type="Proteomes" id="UP001172083"/>
    </source>
</evidence>
<name>A0ABT8L5H4_9BACT</name>
<dbReference type="EMBL" id="JAUJEB010000001">
    <property type="protein sequence ID" value="MDN5212992.1"/>
    <property type="molecule type" value="Genomic_DNA"/>
</dbReference>
<accession>A0ABT8L5H4</accession>
<gene>
    <name evidence="1" type="ORF">QQ020_13075</name>
</gene>